<dbReference type="EMBL" id="OZ023706">
    <property type="protein sequence ID" value="CAK9877117.1"/>
    <property type="molecule type" value="Genomic_DNA"/>
</dbReference>
<dbReference type="InterPro" id="IPR050611">
    <property type="entry name" value="ABCF"/>
</dbReference>
<evidence type="ECO:0000256" key="1">
    <source>
        <dbReference type="ARBA" id="ARBA00022737"/>
    </source>
</evidence>
<dbReference type="Proteomes" id="UP001497522">
    <property type="component" value="Chromosome 5"/>
</dbReference>
<sequence length="97" mass="10943">MTGDLVALDGMVCQRNHLQIAQYHQHLTETLSLDMSALEYMMGQYPGLEEEKMWAAICHFGLTGKAQVMPMGNLRDGQKSHGHLWLVWSGDFPTFSC</sequence>
<protein>
    <submittedName>
        <fullName evidence="2">Uncharacterized protein</fullName>
    </submittedName>
</protein>
<dbReference type="PANTHER" id="PTHR19211">
    <property type="entry name" value="ATP-BINDING TRANSPORT PROTEIN-RELATED"/>
    <property type="match status" value="1"/>
</dbReference>
<keyword evidence="1" id="KW-0677">Repeat</keyword>
<proteinExistence type="predicted"/>
<reference evidence="2" key="1">
    <citation type="submission" date="2024-03" db="EMBL/GenBank/DDBJ databases">
        <authorList>
            <consortium name="ELIXIR-Norway"/>
            <consortium name="Elixir Norway"/>
        </authorList>
    </citation>
    <scope>NUCLEOTIDE SEQUENCE</scope>
</reference>
<dbReference type="PANTHER" id="PTHR19211:SF15">
    <property type="entry name" value="ATP-BINDING CASSETTE SUB-FAMILY F MEMBER 2"/>
    <property type="match status" value="1"/>
</dbReference>
<accession>A0ABP1BNU1</accession>
<evidence type="ECO:0000313" key="3">
    <source>
        <dbReference type="Proteomes" id="UP001497522"/>
    </source>
</evidence>
<evidence type="ECO:0000313" key="2">
    <source>
        <dbReference type="EMBL" id="CAK9877117.1"/>
    </source>
</evidence>
<name>A0ABP1BNU1_9BRYO</name>
<keyword evidence="3" id="KW-1185">Reference proteome</keyword>
<gene>
    <name evidence="2" type="ORF">CSSPJE1EN2_LOCUS19159</name>
</gene>
<organism evidence="2 3">
    <name type="scientific">Sphagnum jensenii</name>
    <dbReference type="NCBI Taxonomy" id="128206"/>
    <lineage>
        <taxon>Eukaryota</taxon>
        <taxon>Viridiplantae</taxon>
        <taxon>Streptophyta</taxon>
        <taxon>Embryophyta</taxon>
        <taxon>Bryophyta</taxon>
        <taxon>Sphagnophytina</taxon>
        <taxon>Sphagnopsida</taxon>
        <taxon>Sphagnales</taxon>
        <taxon>Sphagnaceae</taxon>
        <taxon>Sphagnum</taxon>
    </lineage>
</organism>